<dbReference type="SMART" id="SM00855">
    <property type="entry name" value="PGAM"/>
    <property type="match status" value="1"/>
</dbReference>
<dbReference type="Proteomes" id="UP000696573">
    <property type="component" value="Unassembled WGS sequence"/>
</dbReference>
<organism evidence="1 2">
    <name type="scientific">Clonostachys rhizophaga</name>
    <dbReference type="NCBI Taxonomy" id="160324"/>
    <lineage>
        <taxon>Eukaryota</taxon>
        <taxon>Fungi</taxon>
        <taxon>Dikarya</taxon>
        <taxon>Ascomycota</taxon>
        <taxon>Pezizomycotina</taxon>
        <taxon>Sordariomycetes</taxon>
        <taxon>Hypocreomycetidae</taxon>
        <taxon>Hypocreales</taxon>
        <taxon>Bionectriaceae</taxon>
        <taxon>Clonostachys</taxon>
    </lineage>
</organism>
<dbReference type="PANTHER" id="PTHR48100">
    <property type="entry name" value="BROAD-SPECIFICITY PHOSPHATASE YOR283W-RELATED"/>
    <property type="match status" value="1"/>
</dbReference>
<accession>A0A9N9VUC0</accession>
<dbReference type="AlphaFoldDB" id="A0A9N9VUC0"/>
<dbReference type="OrthoDB" id="496981at2759"/>
<evidence type="ECO:0000313" key="2">
    <source>
        <dbReference type="Proteomes" id="UP000696573"/>
    </source>
</evidence>
<reference evidence="1" key="1">
    <citation type="submission" date="2021-10" db="EMBL/GenBank/DDBJ databases">
        <authorList>
            <person name="Piombo E."/>
        </authorList>
    </citation>
    <scope>NUCLEOTIDE SEQUENCE</scope>
</reference>
<dbReference type="EMBL" id="CABFNQ020000741">
    <property type="protein sequence ID" value="CAH0031383.1"/>
    <property type="molecule type" value="Genomic_DNA"/>
</dbReference>
<gene>
    <name evidence="1" type="ORF">CRHIZ90672A_00009854</name>
</gene>
<dbReference type="GO" id="GO:0005737">
    <property type="term" value="C:cytoplasm"/>
    <property type="evidence" value="ECO:0007669"/>
    <property type="project" value="TreeGrafter"/>
</dbReference>
<dbReference type="Gene3D" id="3.40.50.1240">
    <property type="entry name" value="Phosphoglycerate mutase-like"/>
    <property type="match status" value="1"/>
</dbReference>
<dbReference type="PANTHER" id="PTHR48100:SF24">
    <property type="entry name" value="PHOSPHOGLYCERATE MUTASE"/>
    <property type="match status" value="1"/>
</dbReference>
<keyword evidence="2" id="KW-1185">Reference proteome</keyword>
<dbReference type="InterPro" id="IPR029033">
    <property type="entry name" value="His_PPase_superfam"/>
</dbReference>
<proteinExistence type="predicted"/>
<name>A0A9N9VUC0_9HYPO</name>
<dbReference type="InterPro" id="IPR050275">
    <property type="entry name" value="PGM_Phosphatase"/>
</dbReference>
<dbReference type="InterPro" id="IPR013078">
    <property type="entry name" value="His_Pase_superF_clade-1"/>
</dbReference>
<evidence type="ECO:0000313" key="1">
    <source>
        <dbReference type="EMBL" id="CAH0031383.1"/>
    </source>
</evidence>
<protein>
    <submittedName>
        <fullName evidence="1">Uncharacterized protein</fullName>
    </submittedName>
</protein>
<dbReference type="GO" id="GO:0016791">
    <property type="term" value="F:phosphatase activity"/>
    <property type="evidence" value="ECO:0007669"/>
    <property type="project" value="TreeGrafter"/>
</dbReference>
<dbReference type="SUPFAM" id="SSF53254">
    <property type="entry name" value="Phosphoglycerate mutase-like"/>
    <property type="match status" value="1"/>
</dbReference>
<comment type="caution">
    <text evidence="1">The sequence shown here is derived from an EMBL/GenBank/DDBJ whole genome shotgun (WGS) entry which is preliminary data.</text>
</comment>
<dbReference type="CDD" id="cd07067">
    <property type="entry name" value="HP_PGM_like"/>
    <property type="match status" value="1"/>
</dbReference>
<sequence length="239" mass="26597">MAPVLILVRHAQAIHNLKQGAASDSSIHDPSLSDLGIRQCARLKAHLNTELTAEMVENIGLILVSPMRRTIQTALWSMDWLLQKGVPIQASAGWQENSDHPCDTGSPISALKEEFPQIDYSSLDPVFPEKNSQAADRYRYNRQAILARAQTCLGELYSLEAKAVIVVSHSGFLRQGVTGCWFDNADYRIFDIHKDQPVIHFTLRQWERTKAGGLGLSWTERTELGQGLPEDSSLSMASE</sequence>
<dbReference type="Pfam" id="PF00300">
    <property type="entry name" value="His_Phos_1"/>
    <property type="match status" value="1"/>
</dbReference>